<dbReference type="PANTHER" id="PTHR33053:SF25">
    <property type="entry name" value="TRANSPOSASE DOMAIN-CONTAINING PROTEIN"/>
    <property type="match status" value="1"/>
</dbReference>
<keyword evidence="2" id="KW-1185">Reference proteome</keyword>
<dbReference type="EMBL" id="JBJJXI010000123">
    <property type="protein sequence ID" value="KAL3389129.1"/>
    <property type="molecule type" value="Genomic_DNA"/>
</dbReference>
<accession>A0ABD2W7R9</accession>
<name>A0ABD2W7R9_9HYME</name>
<organism evidence="1 2">
    <name type="scientific">Trichogramma kaykai</name>
    <dbReference type="NCBI Taxonomy" id="54128"/>
    <lineage>
        <taxon>Eukaryota</taxon>
        <taxon>Metazoa</taxon>
        <taxon>Ecdysozoa</taxon>
        <taxon>Arthropoda</taxon>
        <taxon>Hexapoda</taxon>
        <taxon>Insecta</taxon>
        <taxon>Pterygota</taxon>
        <taxon>Neoptera</taxon>
        <taxon>Endopterygota</taxon>
        <taxon>Hymenoptera</taxon>
        <taxon>Apocrita</taxon>
        <taxon>Proctotrupomorpha</taxon>
        <taxon>Chalcidoidea</taxon>
        <taxon>Trichogrammatidae</taxon>
        <taxon>Trichogramma</taxon>
    </lineage>
</organism>
<sequence>MPRQTRKLCVTDRQMRRKAENEANDFLENILKDVIPNEVCASDNISKSKDLSLVTSPSLPSTSQSSLNEIRMLSDNRIDTFDGEEIIDDIKNFLEVQEDFSNEIYDNFSSTDSDFNSDSEYQYSEDEYRYSDSDAESILDFDSDSESNEDNNEHYILEPPKSQVFIKDIETWAKDHQINHNSLRDLLSILNKHTDVKFPKDPRTILKTPRVTNVVQMDDGEYCHIGLKKAVTTIIQYQKLAKNKEKKIIKLLINIDGAPLVGRSSEKGLWTILCKELDSKIVHLIGVFLGRKKPQDPNVFVKDFTTEAIDLVENGLTYNNDIYFIEIFGFIFDAPAKAFILCTKYHTGYCSCSKCLIEGSSYKRTVCFPTQNTSMTKRYCQELLRTDKNFKNFAYEDDYQKNVSILNQLPRIGLVSGVPIDSMHMAYLGVTKLLIKLWLGDKGRNNKNYKLTAHQINLINDLLQDLKYTMPDDFNRRCRAITDYKNWKATEYRHFLLYMGPIVLKNILKKNVYLNFLIFHLSMTILASPVLSKEKENVLYAENLIIQFHDSFKKIYGKENVTFNVHCLLHIAKDVMKYGPLESFSAFPFENYLCSIKKLIRKGEKPLQQIARRLSEYESKNVSKNIDQNDNNLKASNRHFDGIVPNELTNHEAQFKMLSLYSWSIKIHDSRNNCIMLKDGTKIIVKNVISYKQNIYVVGQKLKQLREVFSISTFKSNEIGISIVAESDEIAYWPCNQICCKLYKIARTRDGFITYPIIHTFKS</sequence>
<gene>
    <name evidence="1" type="ORF">TKK_015401</name>
</gene>
<dbReference type="Proteomes" id="UP001627154">
    <property type="component" value="Unassembled WGS sequence"/>
</dbReference>
<protein>
    <recommendedName>
        <fullName evidence="3">Transposase domain-containing protein</fullName>
    </recommendedName>
</protein>
<dbReference type="PANTHER" id="PTHR33053">
    <property type="entry name" value="PROTEIN, PUTATIVE-RELATED"/>
    <property type="match status" value="1"/>
</dbReference>
<evidence type="ECO:0008006" key="3">
    <source>
        <dbReference type="Google" id="ProtNLM"/>
    </source>
</evidence>
<reference evidence="1 2" key="1">
    <citation type="journal article" date="2024" name="bioRxiv">
        <title>A reference genome for Trichogramma kaykai: A tiny desert-dwelling parasitoid wasp with competing sex-ratio distorters.</title>
        <authorList>
            <person name="Culotta J."/>
            <person name="Lindsey A.R."/>
        </authorList>
    </citation>
    <scope>NUCLEOTIDE SEQUENCE [LARGE SCALE GENOMIC DNA]</scope>
    <source>
        <strain evidence="1 2">KSX58</strain>
    </source>
</reference>
<evidence type="ECO:0000313" key="1">
    <source>
        <dbReference type="EMBL" id="KAL3389129.1"/>
    </source>
</evidence>
<evidence type="ECO:0000313" key="2">
    <source>
        <dbReference type="Proteomes" id="UP001627154"/>
    </source>
</evidence>
<proteinExistence type="predicted"/>
<dbReference type="AlphaFoldDB" id="A0ABD2W7R9"/>
<comment type="caution">
    <text evidence="1">The sequence shown here is derived from an EMBL/GenBank/DDBJ whole genome shotgun (WGS) entry which is preliminary data.</text>
</comment>